<dbReference type="InterPro" id="IPR051086">
    <property type="entry name" value="RNase_D-like"/>
</dbReference>
<dbReference type="Gene3D" id="3.30.420.10">
    <property type="entry name" value="Ribonuclease H-like superfamily/Ribonuclease H"/>
    <property type="match status" value="1"/>
</dbReference>
<reference evidence="2" key="1">
    <citation type="submission" date="2020-10" db="EMBL/GenBank/DDBJ databases">
        <title>Connecting structure to function with the recovery of over 1000 high-quality activated sludge metagenome-assembled genomes encoding full-length rRNA genes using long-read sequencing.</title>
        <authorList>
            <person name="Singleton C.M."/>
            <person name="Petriglieri F."/>
            <person name="Kristensen J.M."/>
            <person name="Kirkegaard R.H."/>
            <person name="Michaelsen T.Y."/>
            <person name="Andersen M.H."/>
            <person name="Karst S.M."/>
            <person name="Dueholm M.S."/>
            <person name="Nielsen P.H."/>
            <person name="Albertsen M."/>
        </authorList>
    </citation>
    <scope>NUCLEOTIDE SEQUENCE</scope>
    <source>
        <strain evidence="2">Skiv_18-Q3-R9-52_MAXAC.067</strain>
    </source>
</reference>
<dbReference type="InterPro" id="IPR012337">
    <property type="entry name" value="RNaseH-like_sf"/>
</dbReference>
<dbReference type="InterPro" id="IPR036397">
    <property type="entry name" value="RNaseH_sf"/>
</dbReference>
<evidence type="ECO:0000313" key="3">
    <source>
        <dbReference type="Proteomes" id="UP000886657"/>
    </source>
</evidence>
<dbReference type="PANTHER" id="PTHR47649">
    <property type="entry name" value="RIBONUCLEASE D"/>
    <property type="match status" value="1"/>
</dbReference>
<gene>
    <name evidence="2" type="ORF">IPP58_13910</name>
</gene>
<accession>A0A9D7SHH4</accession>
<organism evidence="2 3">
    <name type="scientific">Candidatus Geothrix skivensis</name>
    <dbReference type="NCBI Taxonomy" id="2954439"/>
    <lineage>
        <taxon>Bacteria</taxon>
        <taxon>Pseudomonadati</taxon>
        <taxon>Acidobacteriota</taxon>
        <taxon>Holophagae</taxon>
        <taxon>Holophagales</taxon>
        <taxon>Holophagaceae</taxon>
        <taxon>Geothrix</taxon>
    </lineage>
</organism>
<dbReference type="PANTHER" id="PTHR47649:SF1">
    <property type="entry name" value="RIBONUCLEASE D"/>
    <property type="match status" value="1"/>
</dbReference>
<protein>
    <recommendedName>
        <fullName evidence="1">3'-5' exonuclease domain-containing protein</fullName>
    </recommendedName>
</protein>
<dbReference type="AlphaFoldDB" id="A0A9D7SHH4"/>
<sequence length="321" mass="36359">MRHTDHMVLDHFDLPTTFVDTPEKLQEALPLWHKAGVLSVDIECSLTGMHHCVLALMQVATHDQAWLVDPLPLAGLMRPALQAMAQVPWIVHDFSGDGIVFKRLYDVVPESIFDTMLLSRALGYPQPGLKTMAKLKLGLDIPKEEQDSNWMIRPLREAQISYASRDAALLLPLLRILADECDAHRDHPEIGPRLASLPKEMRHLLKRIRGYSSPKHDPVVEKVKHLGELAVERARKLTALRWAWGNEGDVGAVMELGNRWLMARLAHPPRSKEELERTIPNPRFRRKRADALWDVFSAGALETKEDPESSDGLIWNNPGRP</sequence>
<dbReference type="EMBL" id="JADKIO010000010">
    <property type="protein sequence ID" value="MBK9797560.1"/>
    <property type="molecule type" value="Genomic_DNA"/>
</dbReference>
<proteinExistence type="predicted"/>
<dbReference type="GO" id="GO:0008408">
    <property type="term" value="F:3'-5' exonuclease activity"/>
    <property type="evidence" value="ECO:0007669"/>
    <property type="project" value="InterPro"/>
</dbReference>
<evidence type="ECO:0000259" key="1">
    <source>
        <dbReference type="SMART" id="SM00474"/>
    </source>
</evidence>
<dbReference type="InterPro" id="IPR002562">
    <property type="entry name" value="3'-5'_exonuclease_dom"/>
</dbReference>
<dbReference type="SUPFAM" id="SSF53098">
    <property type="entry name" value="Ribonuclease H-like"/>
    <property type="match status" value="1"/>
</dbReference>
<dbReference type="Proteomes" id="UP000886657">
    <property type="component" value="Unassembled WGS sequence"/>
</dbReference>
<dbReference type="GO" id="GO:0003676">
    <property type="term" value="F:nucleic acid binding"/>
    <property type="evidence" value="ECO:0007669"/>
    <property type="project" value="InterPro"/>
</dbReference>
<dbReference type="GO" id="GO:0006139">
    <property type="term" value="P:nucleobase-containing compound metabolic process"/>
    <property type="evidence" value="ECO:0007669"/>
    <property type="project" value="InterPro"/>
</dbReference>
<name>A0A9D7SHH4_9BACT</name>
<feature type="domain" description="3'-5' exonuclease" evidence="1">
    <location>
        <begin position="16"/>
        <end position="182"/>
    </location>
</feature>
<dbReference type="SMART" id="SM00474">
    <property type="entry name" value="35EXOc"/>
    <property type="match status" value="1"/>
</dbReference>
<dbReference type="Pfam" id="PF01612">
    <property type="entry name" value="DNA_pol_A_exo1"/>
    <property type="match status" value="1"/>
</dbReference>
<evidence type="ECO:0000313" key="2">
    <source>
        <dbReference type="EMBL" id="MBK9797560.1"/>
    </source>
</evidence>
<comment type="caution">
    <text evidence="2">The sequence shown here is derived from an EMBL/GenBank/DDBJ whole genome shotgun (WGS) entry which is preliminary data.</text>
</comment>